<dbReference type="Gene3D" id="1.10.357.10">
    <property type="entry name" value="Tetracycline Repressor, domain 2"/>
    <property type="match status" value="1"/>
</dbReference>
<feature type="DNA-binding region" description="H-T-H motif" evidence="5">
    <location>
        <begin position="535"/>
        <end position="554"/>
    </location>
</feature>
<evidence type="ECO:0000256" key="2">
    <source>
        <dbReference type="ARBA" id="ARBA00023004"/>
    </source>
</evidence>
<gene>
    <name evidence="9" type="ORF">EV383_2562</name>
</gene>
<dbReference type="SUPFAM" id="SSF46548">
    <property type="entry name" value="alpha-helical ferredoxin"/>
    <property type="match status" value="1"/>
</dbReference>
<evidence type="ECO:0000256" key="5">
    <source>
        <dbReference type="PROSITE-ProRule" id="PRU00335"/>
    </source>
</evidence>
<feature type="compositionally biased region" description="Basic residues" evidence="6">
    <location>
        <begin position="409"/>
        <end position="424"/>
    </location>
</feature>
<accession>A0A4Q7UX68</accession>
<dbReference type="SUPFAM" id="SSF46689">
    <property type="entry name" value="Homeodomain-like"/>
    <property type="match status" value="1"/>
</dbReference>
<dbReference type="PROSITE" id="PS51379">
    <property type="entry name" value="4FE4S_FER_2"/>
    <property type="match status" value="1"/>
</dbReference>
<feature type="compositionally biased region" description="Low complexity" evidence="6">
    <location>
        <begin position="485"/>
        <end position="498"/>
    </location>
</feature>
<feature type="region of interest" description="Disordered" evidence="6">
    <location>
        <begin position="476"/>
        <end position="516"/>
    </location>
</feature>
<dbReference type="PANTHER" id="PTHR42827">
    <property type="entry name" value="IRON-SULFUR CLUSTER-BINDING PROTEIN-RELATED"/>
    <property type="match status" value="1"/>
</dbReference>
<comment type="caution">
    <text evidence="9">The sequence shown here is derived from an EMBL/GenBank/DDBJ whole genome shotgun (WGS) entry which is preliminary data.</text>
</comment>
<dbReference type="Proteomes" id="UP000291591">
    <property type="component" value="Unassembled WGS sequence"/>
</dbReference>
<feature type="region of interest" description="Disordered" evidence="6">
    <location>
        <begin position="405"/>
        <end position="460"/>
    </location>
</feature>
<dbReference type="Gene3D" id="1.10.10.60">
    <property type="entry name" value="Homeodomain-like"/>
    <property type="match status" value="1"/>
</dbReference>
<evidence type="ECO:0000256" key="3">
    <source>
        <dbReference type="ARBA" id="ARBA00023014"/>
    </source>
</evidence>
<dbReference type="PANTHER" id="PTHR42827:SF1">
    <property type="entry name" value="IRON-SULFUR CLUSTER-BINDING PROTEIN"/>
    <property type="match status" value="1"/>
</dbReference>
<dbReference type="PROSITE" id="PS50977">
    <property type="entry name" value="HTH_TETR_2"/>
    <property type="match status" value="1"/>
</dbReference>
<keyword evidence="4 5" id="KW-0238">DNA-binding</keyword>
<feature type="domain" description="HTH tetR-type" evidence="7">
    <location>
        <begin position="513"/>
        <end position="572"/>
    </location>
</feature>
<keyword evidence="3" id="KW-0411">Iron-sulfur</keyword>
<dbReference type="PRINTS" id="PR00455">
    <property type="entry name" value="HTHTETR"/>
</dbReference>
<name>A0A4Q7UX68_PSEST</name>
<dbReference type="InterPro" id="IPR017900">
    <property type="entry name" value="4Fe4S_Fe_S_CS"/>
</dbReference>
<dbReference type="SUPFAM" id="SSF48498">
    <property type="entry name" value="Tetracyclin repressor-like, C-terminal domain"/>
    <property type="match status" value="1"/>
</dbReference>
<keyword evidence="1" id="KW-0479">Metal-binding</keyword>
<feature type="region of interest" description="Disordered" evidence="6">
    <location>
        <begin position="648"/>
        <end position="670"/>
    </location>
</feature>
<evidence type="ECO:0000256" key="4">
    <source>
        <dbReference type="ARBA" id="ARBA00023125"/>
    </source>
</evidence>
<dbReference type="InterPro" id="IPR009057">
    <property type="entry name" value="Homeodomain-like_sf"/>
</dbReference>
<evidence type="ECO:0000313" key="10">
    <source>
        <dbReference type="Proteomes" id="UP000291591"/>
    </source>
</evidence>
<evidence type="ECO:0000259" key="7">
    <source>
        <dbReference type="PROSITE" id="PS50977"/>
    </source>
</evidence>
<sequence>MSRLEDHPTVRAVRAQRATVHSGDPAVGAHTKAGGEAAEPLDADRLRQLCLDLGADDVGFVEIERAEIADQRADVEAALPGARTLISLVRRMNVEAIRTPARSAGNVELHHTVDSLDDLGHDICRALQERGVRALNPAAAFPMETGNWPGKIWVVSHKPVAVAAGMGKMGIHRNVIHPRFGNFILLGTVIIEAEVDRYDRPIDFNPCLECKLCVASCPTGAISKTGEFNFSACITHNYREFMTGFGDWVGDVAAASGPEDYRGRVSDPETVSMWQSLSFGPQYKAGYCVSVCPAGEDVIGPFLDDRKAHMNTVVKPLQDKQEPVYVLAGGDAEEHVEKRFPHKTVRQAGLGMRPGTLDDFVLGLSLLFQRRPAAGLEADYHFTFTGAADRRLTVGIHDRAVTVSEGLHGRRRRRSRRRHRRMAQVRRAWPVEPGGERPGAGSGPAAPQDQPAWRPPPAAPLRRLLPVLSGRGTPEGWALNGRNLSAARGGPSSATSSAGRGGSMPRVSREQRALNHERVMEQASRLVRERGSGVSVAELMASVGLTPGGFYKHFASKGDLLAQASAAAFEERLASLSRLADTPDRAAARERFVSDYLSTGHRDHPAQGCAAVALATDAAHREADDPLHRSYVAGLRAMVEALVALGPAAHGEQPPGPGRSGAPDADGDPEATALADLATLVGAVVVARATVGDDVSERVLAAARDRLLQR</sequence>
<evidence type="ECO:0000313" key="9">
    <source>
        <dbReference type="EMBL" id="RZT85684.1"/>
    </source>
</evidence>
<dbReference type="GO" id="GO:0051536">
    <property type="term" value="F:iron-sulfur cluster binding"/>
    <property type="evidence" value="ECO:0007669"/>
    <property type="project" value="UniProtKB-KW"/>
</dbReference>
<proteinExistence type="predicted"/>
<dbReference type="InterPro" id="IPR023772">
    <property type="entry name" value="DNA-bd_HTH_TetR-type_CS"/>
</dbReference>
<evidence type="ECO:0000256" key="6">
    <source>
        <dbReference type="SAM" id="MobiDB-lite"/>
    </source>
</evidence>
<reference evidence="9 10" key="1">
    <citation type="submission" date="2019-02" db="EMBL/GenBank/DDBJ databases">
        <title>Sequencing the genomes of 1000 actinobacteria strains.</title>
        <authorList>
            <person name="Klenk H.-P."/>
        </authorList>
    </citation>
    <scope>NUCLEOTIDE SEQUENCE [LARGE SCALE GENOMIC DNA]</scope>
    <source>
        <strain evidence="9 10">DSM 45779</strain>
    </source>
</reference>
<evidence type="ECO:0000256" key="1">
    <source>
        <dbReference type="ARBA" id="ARBA00022723"/>
    </source>
</evidence>
<dbReference type="PROSITE" id="PS01081">
    <property type="entry name" value="HTH_TETR_1"/>
    <property type="match status" value="1"/>
</dbReference>
<dbReference type="InterPro" id="IPR001647">
    <property type="entry name" value="HTH_TetR"/>
</dbReference>
<evidence type="ECO:0000259" key="8">
    <source>
        <dbReference type="PROSITE" id="PS51379"/>
    </source>
</evidence>
<dbReference type="Pfam" id="PF00037">
    <property type="entry name" value="Fer4"/>
    <property type="match status" value="1"/>
</dbReference>
<feature type="region of interest" description="Disordered" evidence="6">
    <location>
        <begin position="1"/>
        <end position="36"/>
    </location>
</feature>
<dbReference type="AlphaFoldDB" id="A0A4Q7UX68"/>
<keyword evidence="2" id="KW-0408">Iron</keyword>
<dbReference type="EMBL" id="SHKL01000001">
    <property type="protein sequence ID" value="RZT85684.1"/>
    <property type="molecule type" value="Genomic_DNA"/>
</dbReference>
<feature type="compositionally biased region" description="Basic and acidic residues" evidence="6">
    <location>
        <begin position="507"/>
        <end position="516"/>
    </location>
</feature>
<dbReference type="GO" id="GO:0046872">
    <property type="term" value="F:metal ion binding"/>
    <property type="evidence" value="ECO:0007669"/>
    <property type="project" value="UniProtKB-KW"/>
</dbReference>
<dbReference type="Gene3D" id="3.30.70.3270">
    <property type="match status" value="1"/>
</dbReference>
<dbReference type="Pfam" id="PF00440">
    <property type="entry name" value="TetR_N"/>
    <property type="match status" value="1"/>
</dbReference>
<dbReference type="GO" id="GO:0003677">
    <property type="term" value="F:DNA binding"/>
    <property type="evidence" value="ECO:0007669"/>
    <property type="project" value="UniProtKB-UniRule"/>
</dbReference>
<dbReference type="PROSITE" id="PS00198">
    <property type="entry name" value="4FE4S_FER_1"/>
    <property type="match status" value="1"/>
</dbReference>
<feature type="domain" description="4Fe-4S ferredoxin-type" evidence="8">
    <location>
        <begin position="198"/>
        <end position="227"/>
    </location>
</feature>
<organism evidence="9 10">
    <name type="scientific">Pseudonocardia sediminis</name>
    <dbReference type="NCBI Taxonomy" id="1397368"/>
    <lineage>
        <taxon>Bacteria</taxon>
        <taxon>Bacillati</taxon>
        <taxon>Actinomycetota</taxon>
        <taxon>Actinomycetes</taxon>
        <taxon>Pseudonocardiales</taxon>
        <taxon>Pseudonocardiaceae</taxon>
        <taxon>Pseudonocardia</taxon>
    </lineage>
</organism>
<protein>
    <submittedName>
        <fullName evidence="9">TetR family transcriptional regulator</fullName>
    </submittedName>
</protein>
<dbReference type="InterPro" id="IPR017896">
    <property type="entry name" value="4Fe4S_Fe-S-bd"/>
</dbReference>
<dbReference type="RefSeq" id="WP_207223504.1">
    <property type="nucleotide sequence ID" value="NZ_SHKL01000001.1"/>
</dbReference>
<keyword evidence="10" id="KW-1185">Reference proteome</keyword>
<dbReference type="InterPro" id="IPR036271">
    <property type="entry name" value="Tet_transcr_reg_TetR-rel_C_sf"/>
</dbReference>